<feature type="domain" description="TIR" evidence="1">
    <location>
        <begin position="133"/>
        <end position="265"/>
    </location>
</feature>
<dbReference type="InterPro" id="IPR035897">
    <property type="entry name" value="Toll_tir_struct_dom_sf"/>
</dbReference>
<gene>
    <name evidence="2" type="ORF">ACFFF8_05400</name>
</gene>
<name>A0ABV6S453_9SPHN</name>
<evidence type="ECO:0000259" key="1">
    <source>
        <dbReference type="PROSITE" id="PS50104"/>
    </source>
</evidence>
<proteinExistence type="predicted"/>
<reference evidence="2 3" key="1">
    <citation type="submission" date="2024-09" db="EMBL/GenBank/DDBJ databases">
        <authorList>
            <person name="Sun Q."/>
            <person name="Mori K."/>
        </authorList>
    </citation>
    <scope>NUCLEOTIDE SEQUENCE [LARGE SCALE GENOMIC DNA]</scope>
    <source>
        <strain evidence="2 3">CICC 11035S</strain>
    </source>
</reference>
<dbReference type="Pfam" id="PF13676">
    <property type="entry name" value="TIR_2"/>
    <property type="match status" value="1"/>
</dbReference>
<dbReference type="SUPFAM" id="SSF52200">
    <property type="entry name" value="Toll/Interleukin receptor TIR domain"/>
    <property type="match status" value="1"/>
</dbReference>
<dbReference type="InterPro" id="IPR000157">
    <property type="entry name" value="TIR_dom"/>
</dbReference>
<keyword evidence="3" id="KW-1185">Reference proteome</keyword>
<protein>
    <submittedName>
        <fullName evidence="2">Toll/interleukin-1 receptor domain-containing protein</fullName>
    </submittedName>
</protein>
<dbReference type="Gene3D" id="3.40.50.10140">
    <property type="entry name" value="Toll/interleukin-1 receptor homology (TIR) domain"/>
    <property type="match status" value="1"/>
</dbReference>
<dbReference type="EMBL" id="JBHLTM010000025">
    <property type="protein sequence ID" value="MFC0684021.1"/>
    <property type="molecule type" value="Genomic_DNA"/>
</dbReference>
<dbReference type="RefSeq" id="WP_267225069.1">
    <property type="nucleotide sequence ID" value="NZ_JAPCWC010000056.1"/>
</dbReference>
<sequence>MSAKPLYHIVFLGDLDDRRTRICEAVLLRADGLGLDRGAIGFLGADDVMERNLVVPAVGIFLGSPSFAKDTDEVTELIEQSIPIAPIVSSVEAVAEEIPPQLRHVNALPLDADGTGVERMASLVFETFRLLRGERRLFISYKRKDSQALADRLYDELDKRGFDVFIDTRAVPPAADFQSVLWHRMSDADVVVLIDTEGFRDSRWTVEELTKANATNIQILHILWPGQPEDKESAFSHFFPLENADFVDGKPAKGESIADETVVRICEQAEALRARAIAARHAYLVDSFCDAARDVGLAPAVQPERYISLPTGNGRALAVVPVVGLPTSMRINEIFEAIDDAGATRDRWIVFDNRGLLDVWLKHLDWLNGHLPVRAVWVSKTPDQLKGLV</sequence>
<comment type="caution">
    <text evidence="2">The sequence shown here is derived from an EMBL/GenBank/DDBJ whole genome shotgun (WGS) entry which is preliminary data.</text>
</comment>
<accession>A0ABV6S453</accession>
<dbReference type="PROSITE" id="PS50104">
    <property type="entry name" value="TIR"/>
    <property type="match status" value="1"/>
</dbReference>
<evidence type="ECO:0000313" key="3">
    <source>
        <dbReference type="Proteomes" id="UP001589858"/>
    </source>
</evidence>
<keyword evidence="2" id="KW-0675">Receptor</keyword>
<dbReference type="Proteomes" id="UP001589858">
    <property type="component" value="Unassembled WGS sequence"/>
</dbReference>
<evidence type="ECO:0000313" key="2">
    <source>
        <dbReference type="EMBL" id="MFC0684021.1"/>
    </source>
</evidence>
<organism evidence="2 3">
    <name type="scientific">Novosphingobium clariflavum</name>
    <dbReference type="NCBI Taxonomy" id="2029884"/>
    <lineage>
        <taxon>Bacteria</taxon>
        <taxon>Pseudomonadati</taxon>
        <taxon>Pseudomonadota</taxon>
        <taxon>Alphaproteobacteria</taxon>
        <taxon>Sphingomonadales</taxon>
        <taxon>Sphingomonadaceae</taxon>
        <taxon>Novosphingobium</taxon>
    </lineage>
</organism>